<dbReference type="Proteomes" id="UP000799778">
    <property type="component" value="Unassembled WGS sequence"/>
</dbReference>
<evidence type="ECO:0000313" key="6">
    <source>
        <dbReference type="EMBL" id="KAF2015515.1"/>
    </source>
</evidence>
<dbReference type="GO" id="GO:0016592">
    <property type="term" value="C:mediator complex"/>
    <property type="evidence" value="ECO:0007669"/>
    <property type="project" value="InterPro"/>
</dbReference>
<keyword evidence="4" id="KW-0805">Transcription regulation</keyword>
<dbReference type="Pfam" id="PF08612">
    <property type="entry name" value="Med20"/>
    <property type="match status" value="1"/>
</dbReference>
<dbReference type="InterPro" id="IPR013921">
    <property type="entry name" value="Mediator_Med20"/>
</dbReference>
<comment type="similarity">
    <text evidence="2 4">Belongs to the Mediator complex subunit 20 family.</text>
</comment>
<dbReference type="AlphaFoldDB" id="A0A6A5XQE7"/>
<organism evidence="6 7">
    <name type="scientific">Aaosphaeria arxii CBS 175.79</name>
    <dbReference type="NCBI Taxonomy" id="1450172"/>
    <lineage>
        <taxon>Eukaryota</taxon>
        <taxon>Fungi</taxon>
        <taxon>Dikarya</taxon>
        <taxon>Ascomycota</taxon>
        <taxon>Pezizomycotina</taxon>
        <taxon>Dothideomycetes</taxon>
        <taxon>Pleosporomycetidae</taxon>
        <taxon>Pleosporales</taxon>
        <taxon>Pleosporales incertae sedis</taxon>
        <taxon>Aaosphaeria</taxon>
    </lineage>
</organism>
<feature type="region of interest" description="Disordered" evidence="5">
    <location>
        <begin position="93"/>
        <end position="129"/>
    </location>
</feature>
<keyword evidence="4" id="KW-0010">Activator</keyword>
<proteinExistence type="inferred from homology"/>
<keyword evidence="7" id="KW-1185">Reference proteome</keyword>
<dbReference type="GO" id="GO:0006357">
    <property type="term" value="P:regulation of transcription by RNA polymerase II"/>
    <property type="evidence" value="ECO:0007669"/>
    <property type="project" value="InterPro"/>
</dbReference>
<protein>
    <recommendedName>
        <fullName evidence="4">Mediator of RNA polymerase II transcription subunit 20</fullName>
    </recommendedName>
    <alternativeName>
        <fullName evidence="4">Mediator complex subunit 20</fullName>
    </alternativeName>
</protein>
<accession>A0A6A5XQE7</accession>
<keyword evidence="4" id="KW-0804">Transcription</keyword>
<comment type="function">
    <text evidence="4">Component of the Mediator complex, a coactivator involved in the regulated transcription of nearly all RNA polymerase II-dependent genes. Mediator functions as a bridge to convey information from gene-specific regulatory proteins to the basal RNA polymerase II transcription machinery. Mediator is recruited to promoters by direct interactions with regulatory proteins and serves as a scaffold for the assembly of a functional preinitiation complex with RNA polymerase II and the general transcription factors.</text>
</comment>
<evidence type="ECO:0000313" key="7">
    <source>
        <dbReference type="Proteomes" id="UP000799778"/>
    </source>
</evidence>
<evidence type="ECO:0000256" key="4">
    <source>
        <dbReference type="RuleBase" id="RU364152"/>
    </source>
</evidence>
<dbReference type="EMBL" id="ML978069">
    <property type="protein sequence ID" value="KAF2015515.1"/>
    <property type="molecule type" value="Genomic_DNA"/>
</dbReference>
<comment type="subunit">
    <text evidence="4">Component of the Mediator complex.</text>
</comment>
<dbReference type="GO" id="GO:0003712">
    <property type="term" value="F:transcription coregulator activity"/>
    <property type="evidence" value="ECO:0007669"/>
    <property type="project" value="InterPro"/>
</dbReference>
<evidence type="ECO:0000256" key="3">
    <source>
        <dbReference type="ARBA" id="ARBA00023242"/>
    </source>
</evidence>
<comment type="subcellular location">
    <subcellularLocation>
        <location evidence="1 4">Nucleus</location>
    </subcellularLocation>
</comment>
<keyword evidence="3 4" id="KW-0539">Nucleus</keyword>
<dbReference type="OrthoDB" id="1854899at2759"/>
<feature type="compositionally biased region" description="Low complexity" evidence="5">
    <location>
        <begin position="108"/>
        <end position="118"/>
    </location>
</feature>
<gene>
    <name evidence="4" type="primary">MED20</name>
    <name evidence="6" type="ORF">BU24DRAFT_421819</name>
</gene>
<sequence length="292" mass="31655">MKYSGLYFIPSHANTPDASHTTFTTLLNSIERHFEHAVRQGSWSLTHRMFRSTPEPNNTQPPQHKLQHILYLTPQSTSRTYCFIHAFTPSNFGGAKTEPQSNAPTPQPGGSSQPGGTPRTDPGVVISIPSHNTETHTSFVGNQLQPLWAIRHILNLGNGVTYTVGQFTIHLGELEAVRTSATASSASPGVVVCISTVAAGGEEDASQDDELRDMGYTSVSGADENGVNGASSEFTGAEEAIRGLWAVLREGVDFGRAEVREVMMEKEGLQASKFAESEAAVRMWCDVLRLRV</sequence>
<evidence type="ECO:0000256" key="2">
    <source>
        <dbReference type="ARBA" id="ARBA00010743"/>
    </source>
</evidence>
<name>A0A6A5XQE7_9PLEO</name>
<evidence type="ECO:0000256" key="5">
    <source>
        <dbReference type="SAM" id="MobiDB-lite"/>
    </source>
</evidence>
<reference evidence="6" key="1">
    <citation type="journal article" date="2020" name="Stud. Mycol.">
        <title>101 Dothideomycetes genomes: a test case for predicting lifestyles and emergence of pathogens.</title>
        <authorList>
            <person name="Haridas S."/>
            <person name="Albert R."/>
            <person name="Binder M."/>
            <person name="Bloem J."/>
            <person name="Labutti K."/>
            <person name="Salamov A."/>
            <person name="Andreopoulos B."/>
            <person name="Baker S."/>
            <person name="Barry K."/>
            <person name="Bills G."/>
            <person name="Bluhm B."/>
            <person name="Cannon C."/>
            <person name="Castanera R."/>
            <person name="Culley D."/>
            <person name="Daum C."/>
            <person name="Ezra D."/>
            <person name="Gonzalez J."/>
            <person name="Henrissat B."/>
            <person name="Kuo A."/>
            <person name="Liang C."/>
            <person name="Lipzen A."/>
            <person name="Lutzoni F."/>
            <person name="Magnuson J."/>
            <person name="Mondo S."/>
            <person name="Nolan M."/>
            <person name="Ohm R."/>
            <person name="Pangilinan J."/>
            <person name="Park H.-J."/>
            <person name="Ramirez L."/>
            <person name="Alfaro M."/>
            <person name="Sun H."/>
            <person name="Tritt A."/>
            <person name="Yoshinaga Y."/>
            <person name="Zwiers L.-H."/>
            <person name="Turgeon B."/>
            <person name="Goodwin S."/>
            <person name="Spatafora J."/>
            <person name="Crous P."/>
            <person name="Grigoriev I."/>
        </authorList>
    </citation>
    <scope>NUCLEOTIDE SEQUENCE</scope>
    <source>
        <strain evidence="6">CBS 175.79</strain>
    </source>
</reference>
<evidence type="ECO:0000256" key="1">
    <source>
        <dbReference type="ARBA" id="ARBA00004123"/>
    </source>
</evidence>